<evidence type="ECO:0000313" key="2">
    <source>
        <dbReference type="Proteomes" id="UP000807342"/>
    </source>
</evidence>
<dbReference type="OrthoDB" id="3186349at2759"/>
<gene>
    <name evidence="1" type="ORF">P691DRAFT_637774</name>
</gene>
<dbReference type="AlphaFoldDB" id="A0A9P5X039"/>
<accession>A0A9P5X039</accession>
<name>A0A9P5X039_9AGAR</name>
<evidence type="ECO:0000313" key="1">
    <source>
        <dbReference type="EMBL" id="KAF9440996.1"/>
    </source>
</evidence>
<dbReference type="EMBL" id="MU152123">
    <property type="protein sequence ID" value="KAF9440996.1"/>
    <property type="molecule type" value="Genomic_DNA"/>
</dbReference>
<organism evidence="1 2">
    <name type="scientific">Macrolepiota fuliginosa MF-IS2</name>
    <dbReference type="NCBI Taxonomy" id="1400762"/>
    <lineage>
        <taxon>Eukaryota</taxon>
        <taxon>Fungi</taxon>
        <taxon>Dikarya</taxon>
        <taxon>Basidiomycota</taxon>
        <taxon>Agaricomycotina</taxon>
        <taxon>Agaricomycetes</taxon>
        <taxon>Agaricomycetidae</taxon>
        <taxon>Agaricales</taxon>
        <taxon>Agaricineae</taxon>
        <taxon>Agaricaceae</taxon>
        <taxon>Macrolepiota</taxon>
    </lineage>
</organism>
<dbReference type="SUPFAM" id="SSF56672">
    <property type="entry name" value="DNA/RNA polymerases"/>
    <property type="match status" value="1"/>
</dbReference>
<reference evidence="1" key="1">
    <citation type="submission" date="2020-11" db="EMBL/GenBank/DDBJ databases">
        <authorList>
            <consortium name="DOE Joint Genome Institute"/>
            <person name="Ahrendt S."/>
            <person name="Riley R."/>
            <person name="Andreopoulos W."/>
            <person name="Labutti K."/>
            <person name="Pangilinan J."/>
            <person name="Ruiz-Duenas F.J."/>
            <person name="Barrasa J.M."/>
            <person name="Sanchez-Garcia M."/>
            <person name="Camarero S."/>
            <person name="Miyauchi S."/>
            <person name="Serrano A."/>
            <person name="Linde D."/>
            <person name="Babiker R."/>
            <person name="Drula E."/>
            <person name="Ayuso-Fernandez I."/>
            <person name="Pacheco R."/>
            <person name="Padilla G."/>
            <person name="Ferreira P."/>
            <person name="Barriuso J."/>
            <person name="Kellner H."/>
            <person name="Castanera R."/>
            <person name="Alfaro M."/>
            <person name="Ramirez L."/>
            <person name="Pisabarro A.G."/>
            <person name="Kuo A."/>
            <person name="Tritt A."/>
            <person name="Lipzen A."/>
            <person name="He G."/>
            <person name="Yan M."/>
            <person name="Ng V."/>
            <person name="Cullen D."/>
            <person name="Martin F."/>
            <person name="Rosso M.-N."/>
            <person name="Henrissat B."/>
            <person name="Hibbett D."/>
            <person name="Martinez A.T."/>
            <person name="Grigoriev I.V."/>
        </authorList>
    </citation>
    <scope>NUCLEOTIDE SEQUENCE</scope>
    <source>
        <strain evidence="1">MF-IS2</strain>
    </source>
</reference>
<feature type="non-terminal residue" evidence="1">
    <location>
        <position position="121"/>
    </location>
</feature>
<proteinExistence type="predicted"/>
<sequence>VTYILQEEIPEFTMPYIDDVPIRGPATRYEQKDGSYEVISENLGIRRFVWEHMQMVNRVLERMKYAGGTFSGPKTIVCADHITLVGFDCSYQGRRPTADTIGSILCWGDCESPTDIWSFLG</sequence>
<protein>
    <submittedName>
        <fullName evidence="1">Uncharacterized protein</fullName>
    </submittedName>
</protein>
<keyword evidence="2" id="KW-1185">Reference proteome</keyword>
<dbReference type="InterPro" id="IPR043502">
    <property type="entry name" value="DNA/RNA_pol_sf"/>
</dbReference>
<feature type="non-terminal residue" evidence="1">
    <location>
        <position position="1"/>
    </location>
</feature>
<dbReference type="Proteomes" id="UP000807342">
    <property type="component" value="Unassembled WGS sequence"/>
</dbReference>
<comment type="caution">
    <text evidence="1">The sequence shown here is derived from an EMBL/GenBank/DDBJ whole genome shotgun (WGS) entry which is preliminary data.</text>
</comment>